<dbReference type="Pfam" id="PF01425">
    <property type="entry name" value="Amidase"/>
    <property type="match status" value="1"/>
</dbReference>
<evidence type="ECO:0000256" key="3">
    <source>
        <dbReference type="ARBA" id="ARBA00012922"/>
    </source>
</evidence>
<gene>
    <name evidence="8" type="primary">SPCC550.07_2</name>
    <name evidence="8" type="ORF">LOC62_07G009492</name>
</gene>
<evidence type="ECO:0000313" key="9">
    <source>
        <dbReference type="Proteomes" id="UP000827549"/>
    </source>
</evidence>
<organism evidence="8 9">
    <name type="scientific">Vanrija pseudolonga</name>
    <dbReference type="NCBI Taxonomy" id="143232"/>
    <lineage>
        <taxon>Eukaryota</taxon>
        <taxon>Fungi</taxon>
        <taxon>Dikarya</taxon>
        <taxon>Basidiomycota</taxon>
        <taxon>Agaricomycotina</taxon>
        <taxon>Tremellomycetes</taxon>
        <taxon>Trichosporonales</taxon>
        <taxon>Trichosporonaceae</taxon>
        <taxon>Vanrija</taxon>
    </lineage>
</organism>
<dbReference type="InterPro" id="IPR023631">
    <property type="entry name" value="Amidase_dom"/>
</dbReference>
<dbReference type="EMBL" id="CP086720">
    <property type="protein sequence ID" value="WOO86004.1"/>
    <property type="molecule type" value="Genomic_DNA"/>
</dbReference>
<dbReference type="PIRSF" id="PIRSF001221">
    <property type="entry name" value="Amidase_fungi"/>
    <property type="match status" value="1"/>
</dbReference>
<dbReference type="PROSITE" id="PS00571">
    <property type="entry name" value="AMIDASES"/>
    <property type="match status" value="1"/>
</dbReference>
<evidence type="ECO:0000259" key="7">
    <source>
        <dbReference type="Pfam" id="PF01425"/>
    </source>
</evidence>
<dbReference type="GeneID" id="87812653"/>
<protein>
    <recommendedName>
        <fullName evidence="3">amidase</fullName>
        <ecNumber evidence="3">3.5.1.4</ecNumber>
    </recommendedName>
</protein>
<dbReference type="InterPro" id="IPR020556">
    <property type="entry name" value="Amidase_CS"/>
</dbReference>
<evidence type="ECO:0000256" key="6">
    <source>
        <dbReference type="PIRSR" id="PIRSR001221-2"/>
    </source>
</evidence>
<dbReference type="Proteomes" id="UP000827549">
    <property type="component" value="Chromosome 7"/>
</dbReference>
<dbReference type="GO" id="GO:0004040">
    <property type="term" value="F:amidase activity"/>
    <property type="evidence" value="ECO:0007669"/>
    <property type="project" value="UniProtKB-EC"/>
</dbReference>
<dbReference type="PANTHER" id="PTHR46072">
    <property type="entry name" value="AMIDASE-RELATED-RELATED"/>
    <property type="match status" value="1"/>
</dbReference>
<name>A0AAF0YKZ3_9TREE</name>
<dbReference type="AlphaFoldDB" id="A0AAF0YKZ3"/>
<evidence type="ECO:0000256" key="1">
    <source>
        <dbReference type="ARBA" id="ARBA00001311"/>
    </source>
</evidence>
<evidence type="ECO:0000256" key="4">
    <source>
        <dbReference type="ARBA" id="ARBA00022801"/>
    </source>
</evidence>
<reference evidence="8" key="1">
    <citation type="submission" date="2023-10" db="EMBL/GenBank/DDBJ databases">
        <authorList>
            <person name="Noh H."/>
        </authorList>
    </citation>
    <scope>NUCLEOTIDE SEQUENCE</scope>
    <source>
        <strain evidence="8">DUCC4014</strain>
    </source>
</reference>
<dbReference type="SUPFAM" id="SSF75304">
    <property type="entry name" value="Amidase signature (AS) enzymes"/>
    <property type="match status" value="1"/>
</dbReference>
<keyword evidence="4" id="KW-0378">Hydrolase</keyword>
<dbReference type="RefSeq" id="XP_062632030.1">
    <property type="nucleotide sequence ID" value="XM_062776046.1"/>
</dbReference>
<evidence type="ECO:0000313" key="8">
    <source>
        <dbReference type="EMBL" id="WOO86004.1"/>
    </source>
</evidence>
<accession>A0AAF0YKZ3</accession>
<feature type="active site" description="Acyl-ester intermediate" evidence="5">
    <location>
        <position position="228"/>
    </location>
</feature>
<comment type="catalytic activity">
    <reaction evidence="1">
        <text>a monocarboxylic acid amide + H2O = a monocarboxylate + NH4(+)</text>
        <dbReference type="Rhea" id="RHEA:12020"/>
        <dbReference type="ChEBI" id="CHEBI:15377"/>
        <dbReference type="ChEBI" id="CHEBI:28938"/>
        <dbReference type="ChEBI" id="CHEBI:35757"/>
        <dbReference type="ChEBI" id="CHEBI:83628"/>
        <dbReference type="EC" id="3.5.1.4"/>
    </reaction>
</comment>
<dbReference type="EC" id="3.5.1.4" evidence="3"/>
<dbReference type="InterPro" id="IPR036928">
    <property type="entry name" value="AS_sf"/>
</dbReference>
<feature type="active site" description="Charge relay system" evidence="5">
    <location>
        <position position="136"/>
    </location>
</feature>
<feature type="domain" description="Amidase" evidence="7">
    <location>
        <begin position="80"/>
        <end position="372"/>
    </location>
</feature>
<dbReference type="Gene3D" id="3.90.1300.10">
    <property type="entry name" value="Amidase signature (AS) domain"/>
    <property type="match status" value="1"/>
</dbReference>
<evidence type="ECO:0000256" key="5">
    <source>
        <dbReference type="PIRSR" id="PIRSR001221-1"/>
    </source>
</evidence>
<comment type="similarity">
    <text evidence="2">Belongs to the amidase family.</text>
</comment>
<feature type="binding site" evidence="6">
    <location>
        <begin position="225"/>
        <end position="228"/>
    </location>
    <ligand>
        <name>substrate</name>
    </ligand>
</feature>
<feature type="binding site" evidence="6">
    <location>
        <position position="204"/>
    </location>
    <ligand>
        <name>substrate</name>
    </ligand>
</feature>
<keyword evidence="9" id="KW-1185">Reference proteome</keyword>
<evidence type="ECO:0000256" key="2">
    <source>
        <dbReference type="ARBA" id="ARBA00009199"/>
    </source>
</evidence>
<feature type="binding site" evidence="6">
    <location>
        <position position="179"/>
    </location>
    <ligand>
        <name>substrate</name>
    </ligand>
</feature>
<feature type="active site" description="Charge relay system" evidence="5">
    <location>
        <position position="204"/>
    </location>
</feature>
<dbReference type="PANTHER" id="PTHR46072:SF4">
    <property type="entry name" value="AMIDASE C550.07-RELATED"/>
    <property type="match status" value="1"/>
</dbReference>
<proteinExistence type="inferred from homology"/>
<sequence>MSPVQVPRPYAEAEADARAARDATIPAAYALPKSSYPLPKNVTGVLASCGVLSPAELAIVELDATALAGHIAARKYTAVEVTTAYVKAAAVAQQVTNCVVELFEDEALERAAWLDAELARTGRPVGELHGVPVSIKDHICVKGHDTPSGFIGLVGKMVAEEDAHLVKILRDAGAVFFSLMAIETDSYLGVTTSPWNTDTTCGGSSGGEGAILACKASALGVGSDIGGSVRAPAASTGIYSFKPGVHRLPHVGMVIPIGPQGYDGIHGTQGPMARSMRDLELYMRLMAAAEPWLAEPSVDYRPWREVVAPKRLRIGVLEDDGVIRPVAPVRRALLHAVERLKAAGHEIVPYTQYEYAEHWDIVRKLYFIDNGDSVHAQLARGNEPIKPLTKWAMRALAGRRDTFRYKLAQYWRAQGIDVLLSPAMPGPASLHGNGKDWGYTCYWNLADYPAGVFPTGLHVDPTLDAEGGYTPRNDDEAHVYNTYDAAKQRDAPIALQVVGYAGHEEETLAAMKAIAEVVQV</sequence>